<evidence type="ECO:0000259" key="4">
    <source>
        <dbReference type="Pfam" id="PF00857"/>
    </source>
</evidence>
<name>A0A1W2TTN4_ROSNE</name>
<dbReference type="InterPro" id="IPR050272">
    <property type="entry name" value="Isochorismatase-like_hydrls"/>
</dbReference>
<accession>A0A1W2TTN4</accession>
<feature type="domain" description="Isochorismatase-like" evidence="4">
    <location>
        <begin position="20"/>
        <end position="197"/>
    </location>
</feature>
<comment type="similarity">
    <text evidence="1">Belongs to the isochorismatase family.</text>
</comment>
<dbReference type="InterPro" id="IPR036380">
    <property type="entry name" value="Isochorismatase-like_sf"/>
</dbReference>
<gene>
    <name evidence="5" type="ORF">SAMD00023353_7200280</name>
</gene>
<feature type="region of interest" description="Disordered" evidence="3">
    <location>
        <begin position="1"/>
        <end position="20"/>
    </location>
</feature>
<dbReference type="OMA" id="TPFPACK"/>
<keyword evidence="2 5" id="KW-0378">Hydrolase</keyword>
<dbReference type="OrthoDB" id="1739143at2759"/>
<dbReference type="Pfam" id="PF00857">
    <property type="entry name" value="Isochorismatase"/>
    <property type="match status" value="1"/>
</dbReference>
<dbReference type="SUPFAM" id="SSF52499">
    <property type="entry name" value="Isochorismatase-like hydrolases"/>
    <property type="match status" value="1"/>
</dbReference>
<sequence>MGTTPTIEPWKPSSHGPSKTALLPLDHETAHVGMVSDTEGGDNVVKSSKTLLEAARRNNVAVLHCLMDTSSDPLPTSKGNEKWHALIKPMIAANPDMVVEYKDFVAGDNSNETTFHRNPGHMSALADESVLRFLREMLGVSHLIMCGITTSNAVLGTAIHANDLNFVVTVVREACWDPDEQVHSALLDKVLPVLTWATAVKEAVGYYMDS</sequence>
<keyword evidence="6" id="KW-1185">Reference proteome</keyword>
<evidence type="ECO:0000313" key="5">
    <source>
        <dbReference type="EMBL" id="GAP91920.1"/>
    </source>
</evidence>
<proteinExistence type="inferred from homology"/>
<dbReference type="Proteomes" id="UP000054516">
    <property type="component" value="Unassembled WGS sequence"/>
</dbReference>
<reference evidence="5" key="1">
    <citation type="submission" date="2016-03" db="EMBL/GenBank/DDBJ databases">
        <title>Draft genome sequence of Rosellinia necatrix.</title>
        <authorList>
            <person name="Kanematsu S."/>
        </authorList>
    </citation>
    <scope>NUCLEOTIDE SEQUENCE [LARGE SCALE GENOMIC DNA]</scope>
    <source>
        <strain evidence="5">W97</strain>
    </source>
</reference>
<dbReference type="AlphaFoldDB" id="A0A1W2TTN4"/>
<evidence type="ECO:0000256" key="1">
    <source>
        <dbReference type="ARBA" id="ARBA00006336"/>
    </source>
</evidence>
<dbReference type="EMBL" id="DF977517">
    <property type="protein sequence ID" value="GAP91920.1"/>
    <property type="molecule type" value="Genomic_DNA"/>
</dbReference>
<organism evidence="5">
    <name type="scientific">Rosellinia necatrix</name>
    <name type="common">White root-rot fungus</name>
    <dbReference type="NCBI Taxonomy" id="77044"/>
    <lineage>
        <taxon>Eukaryota</taxon>
        <taxon>Fungi</taxon>
        <taxon>Dikarya</taxon>
        <taxon>Ascomycota</taxon>
        <taxon>Pezizomycotina</taxon>
        <taxon>Sordariomycetes</taxon>
        <taxon>Xylariomycetidae</taxon>
        <taxon>Xylariales</taxon>
        <taxon>Xylariaceae</taxon>
        <taxon>Rosellinia</taxon>
    </lineage>
</organism>
<dbReference type="Gene3D" id="3.40.50.850">
    <property type="entry name" value="Isochorismatase-like"/>
    <property type="match status" value="1"/>
</dbReference>
<evidence type="ECO:0000256" key="2">
    <source>
        <dbReference type="ARBA" id="ARBA00022801"/>
    </source>
</evidence>
<dbReference type="InterPro" id="IPR000868">
    <property type="entry name" value="Isochorismatase-like_dom"/>
</dbReference>
<dbReference type="PANTHER" id="PTHR43540">
    <property type="entry name" value="PEROXYUREIDOACRYLATE/UREIDOACRYLATE AMIDOHYDROLASE-RELATED"/>
    <property type="match status" value="1"/>
</dbReference>
<protein>
    <submittedName>
        <fullName evidence="5">Putative isochorismatase hydrolase protein</fullName>
    </submittedName>
</protein>
<evidence type="ECO:0000256" key="3">
    <source>
        <dbReference type="SAM" id="MobiDB-lite"/>
    </source>
</evidence>
<dbReference type="GO" id="GO:0016787">
    <property type="term" value="F:hydrolase activity"/>
    <property type="evidence" value="ECO:0007669"/>
    <property type="project" value="UniProtKB-KW"/>
</dbReference>
<dbReference type="PANTHER" id="PTHR43540:SF1">
    <property type="entry name" value="ISOCHORISMATASE HYDROLASE"/>
    <property type="match status" value="1"/>
</dbReference>
<evidence type="ECO:0000313" key="6">
    <source>
        <dbReference type="Proteomes" id="UP000054516"/>
    </source>
</evidence>